<accession>A0A1M3L0A2</accession>
<comment type="caution">
    <text evidence="1">The sequence shown here is derived from an EMBL/GenBank/DDBJ whole genome shotgun (WGS) entry which is preliminary data.</text>
</comment>
<dbReference type="STRING" id="1895771.BGO89_03275"/>
<organism evidence="1 2">
    <name type="scientific">Candidatus Kapaibacterium thiocyanatum</name>
    <dbReference type="NCBI Taxonomy" id="1895771"/>
    <lineage>
        <taxon>Bacteria</taxon>
        <taxon>Pseudomonadati</taxon>
        <taxon>Candidatus Kapaibacteriota</taxon>
        <taxon>Candidatus Kapaibacteriia</taxon>
        <taxon>Candidatus Kapaibacteriales</taxon>
        <taxon>Candidatus Kapaibacteriaceae</taxon>
        <taxon>Candidatus Kapaibacterium</taxon>
    </lineage>
</organism>
<reference evidence="1 2" key="1">
    <citation type="submission" date="2016-09" db="EMBL/GenBank/DDBJ databases">
        <title>Genome-resolved meta-omics ties microbial dynamics to process performance in biotechnology for thiocyanate degradation.</title>
        <authorList>
            <person name="Kantor R.S."/>
            <person name="Huddy R.J."/>
            <person name="Iyer R."/>
            <person name="Thomas B.C."/>
            <person name="Brown C.T."/>
            <person name="Anantharaman K."/>
            <person name="Tringe S."/>
            <person name="Hettich R.L."/>
            <person name="Harrison S.T."/>
            <person name="Banfield J.F."/>
        </authorList>
    </citation>
    <scope>NUCLEOTIDE SEQUENCE [LARGE SCALE GENOMIC DNA]</scope>
    <source>
        <strain evidence="1">59-99</strain>
    </source>
</reference>
<sequence length="247" mass="26438">MTQQYFNEVTNTQLSELSRTAYMPVIAGDTIGFFRYVYWIKRGGTANVPLSKCVSDDVVSYAVELVRQSDGQRMALLDTFRISQSGASSPCVYSIYPLASKVRYVIPSHITDTILACIRVNVYTSGGSNDTFTRGDIFSTARVRTFLNNPYFENFMAVVDSNNVCRASAGNRGMAVTNGTTGTVNAAVSSNGIVQVKAFSQQGSPVADASVTSWPSTKALATGVGLFIVCGINSAGAVVCTSTMMVQ</sequence>
<evidence type="ECO:0000313" key="1">
    <source>
        <dbReference type="EMBL" id="OJX58264.1"/>
    </source>
</evidence>
<protein>
    <submittedName>
        <fullName evidence="1">Uncharacterized protein</fullName>
    </submittedName>
</protein>
<name>A0A1M3L0A2_9BACT</name>
<dbReference type="Proteomes" id="UP000184233">
    <property type="component" value="Unassembled WGS sequence"/>
</dbReference>
<evidence type="ECO:0000313" key="2">
    <source>
        <dbReference type="Proteomes" id="UP000184233"/>
    </source>
</evidence>
<dbReference type="EMBL" id="MKVH01000019">
    <property type="protein sequence ID" value="OJX58264.1"/>
    <property type="molecule type" value="Genomic_DNA"/>
</dbReference>
<proteinExistence type="predicted"/>
<dbReference type="AlphaFoldDB" id="A0A1M3L0A2"/>
<gene>
    <name evidence="1" type="ORF">BGO89_03275</name>
</gene>